<organism evidence="6 7">
    <name type="scientific">Exiguobacterium oxidotolerans</name>
    <dbReference type="NCBI Taxonomy" id="223958"/>
    <lineage>
        <taxon>Bacteria</taxon>
        <taxon>Bacillati</taxon>
        <taxon>Bacillota</taxon>
        <taxon>Bacilli</taxon>
        <taxon>Bacillales</taxon>
        <taxon>Bacillales Family XII. Incertae Sedis</taxon>
        <taxon>Exiguobacterium</taxon>
    </lineage>
</organism>
<keyword evidence="3 4" id="KW-0067">ATP-binding</keyword>
<comment type="similarity">
    <text evidence="1 5">Belongs to the 5-formyltetrahydrofolate cyclo-ligase family.</text>
</comment>
<accession>A0A653IFE4</accession>
<comment type="cofactor">
    <cofactor evidence="5">
        <name>Mg(2+)</name>
        <dbReference type="ChEBI" id="CHEBI:18420"/>
    </cofactor>
</comment>
<dbReference type="GO" id="GO:0046872">
    <property type="term" value="F:metal ion binding"/>
    <property type="evidence" value="ECO:0007669"/>
    <property type="project" value="UniProtKB-KW"/>
</dbReference>
<dbReference type="GO" id="GO:0005524">
    <property type="term" value="F:ATP binding"/>
    <property type="evidence" value="ECO:0007669"/>
    <property type="project" value="UniProtKB-KW"/>
</dbReference>
<dbReference type="PIRSF" id="PIRSF006806">
    <property type="entry name" value="FTHF_cligase"/>
    <property type="match status" value="1"/>
</dbReference>
<dbReference type="RefSeq" id="WP_159173828.1">
    <property type="nucleotide sequence ID" value="NZ_LR732312.1"/>
</dbReference>
<protein>
    <recommendedName>
        <fullName evidence="5">5-formyltetrahydrofolate cyclo-ligase</fullName>
        <ecNumber evidence="5">6.3.3.2</ecNumber>
    </recommendedName>
</protein>
<feature type="binding site" evidence="4">
    <location>
        <position position="52"/>
    </location>
    <ligand>
        <name>substrate</name>
    </ligand>
</feature>
<keyword evidence="5" id="KW-0479">Metal-binding</keyword>
<gene>
    <name evidence="6" type="ORF">EXIGUO9Y_360265</name>
</gene>
<feature type="binding site" evidence="4">
    <location>
        <position position="47"/>
    </location>
    <ligand>
        <name>substrate</name>
    </ligand>
</feature>
<dbReference type="SUPFAM" id="SSF100950">
    <property type="entry name" value="NagB/RpiA/CoA transferase-like"/>
    <property type="match status" value="1"/>
</dbReference>
<dbReference type="EMBL" id="CABWKQ010000030">
    <property type="protein sequence ID" value="VWX37988.1"/>
    <property type="molecule type" value="Genomic_DNA"/>
</dbReference>
<evidence type="ECO:0000313" key="6">
    <source>
        <dbReference type="EMBL" id="VWX37988.1"/>
    </source>
</evidence>
<keyword evidence="5" id="KW-0460">Magnesium</keyword>
<feature type="binding site" evidence="4">
    <location>
        <begin position="128"/>
        <end position="136"/>
    </location>
    <ligand>
        <name>ATP</name>
        <dbReference type="ChEBI" id="CHEBI:30616"/>
    </ligand>
</feature>
<dbReference type="EC" id="6.3.3.2" evidence="5"/>
<evidence type="ECO:0000256" key="3">
    <source>
        <dbReference type="ARBA" id="ARBA00022840"/>
    </source>
</evidence>
<dbReference type="GO" id="GO:0009396">
    <property type="term" value="P:folic acid-containing compound biosynthetic process"/>
    <property type="evidence" value="ECO:0007669"/>
    <property type="project" value="TreeGrafter"/>
</dbReference>
<dbReference type="GO" id="GO:0030272">
    <property type="term" value="F:5-formyltetrahydrofolate cyclo-ligase activity"/>
    <property type="evidence" value="ECO:0007669"/>
    <property type="project" value="UniProtKB-EC"/>
</dbReference>
<dbReference type="NCBIfam" id="TIGR02727">
    <property type="entry name" value="MTHFS_bact"/>
    <property type="match status" value="1"/>
</dbReference>
<dbReference type="Gene3D" id="3.40.50.10420">
    <property type="entry name" value="NagB/RpiA/CoA transferase-like"/>
    <property type="match status" value="1"/>
</dbReference>
<dbReference type="AlphaFoldDB" id="A0A653IFE4"/>
<keyword evidence="2 4" id="KW-0547">Nucleotide-binding</keyword>
<dbReference type="Proteomes" id="UP000439752">
    <property type="component" value="Unassembled WGS sequence"/>
</dbReference>
<evidence type="ECO:0000256" key="4">
    <source>
        <dbReference type="PIRSR" id="PIRSR006806-1"/>
    </source>
</evidence>
<dbReference type="Pfam" id="PF01812">
    <property type="entry name" value="5-FTHF_cyc-lig"/>
    <property type="match status" value="1"/>
</dbReference>
<evidence type="ECO:0000256" key="2">
    <source>
        <dbReference type="ARBA" id="ARBA00022741"/>
    </source>
</evidence>
<dbReference type="PANTHER" id="PTHR23407:SF1">
    <property type="entry name" value="5-FORMYLTETRAHYDROFOLATE CYCLO-LIGASE"/>
    <property type="match status" value="1"/>
</dbReference>
<name>A0A653IFE4_9BACL</name>
<dbReference type="InterPro" id="IPR024185">
    <property type="entry name" value="FTHF_cligase-like_sf"/>
</dbReference>
<keyword evidence="7" id="KW-1185">Reference proteome</keyword>
<dbReference type="GO" id="GO:0035999">
    <property type="term" value="P:tetrahydrofolate interconversion"/>
    <property type="evidence" value="ECO:0007669"/>
    <property type="project" value="TreeGrafter"/>
</dbReference>
<evidence type="ECO:0000256" key="1">
    <source>
        <dbReference type="ARBA" id="ARBA00010638"/>
    </source>
</evidence>
<reference evidence="6 7" key="1">
    <citation type="submission" date="2019-10" db="EMBL/GenBank/DDBJ databases">
        <authorList>
            <person name="Karimi E."/>
        </authorList>
    </citation>
    <scope>NUCLEOTIDE SEQUENCE [LARGE SCALE GENOMIC DNA]</scope>
    <source>
        <strain evidence="6">Exiguobacterium sp. 9Y</strain>
    </source>
</reference>
<comment type="catalytic activity">
    <reaction evidence="5">
        <text>(6S)-5-formyl-5,6,7,8-tetrahydrofolate + ATP = (6R)-5,10-methenyltetrahydrofolate + ADP + phosphate</text>
        <dbReference type="Rhea" id="RHEA:10488"/>
        <dbReference type="ChEBI" id="CHEBI:30616"/>
        <dbReference type="ChEBI" id="CHEBI:43474"/>
        <dbReference type="ChEBI" id="CHEBI:57455"/>
        <dbReference type="ChEBI" id="CHEBI:57457"/>
        <dbReference type="ChEBI" id="CHEBI:456216"/>
        <dbReference type="EC" id="6.3.3.2"/>
    </reaction>
</comment>
<dbReference type="InterPro" id="IPR037171">
    <property type="entry name" value="NagB/RpiA_transferase-like"/>
</dbReference>
<sequence>MNKKAVRRGIGVQLNQLENRQERERRIAERLFLLPEWMNATSIAVTLSFRNECSTDRIIQQAWADGKRVVIPKVINQEMRFFEHSSSSRLIENSMGIREPELSAFEIPLPSIDLCIVPGRAYMRNGYRLGWGGGFYDRALIDFSGPTLSIAFAVQVVERFEVESFDRPVDTIVTEDEVIQCH</sequence>
<dbReference type="PANTHER" id="PTHR23407">
    <property type="entry name" value="ATPASE INHIBITOR/5-FORMYLTETRAHYDROFOLATE CYCLO-LIGASE"/>
    <property type="match status" value="1"/>
</dbReference>
<dbReference type="InterPro" id="IPR002698">
    <property type="entry name" value="FTHF_cligase"/>
</dbReference>
<evidence type="ECO:0000313" key="7">
    <source>
        <dbReference type="Proteomes" id="UP000439752"/>
    </source>
</evidence>
<proteinExistence type="inferred from homology"/>
<evidence type="ECO:0000256" key="5">
    <source>
        <dbReference type="RuleBase" id="RU361279"/>
    </source>
</evidence>
<feature type="binding site" evidence="4">
    <location>
        <begin position="3"/>
        <end position="7"/>
    </location>
    <ligand>
        <name>ATP</name>
        <dbReference type="ChEBI" id="CHEBI:30616"/>
    </ligand>
</feature>
<keyword evidence="6" id="KW-0436">Ligase</keyword>